<evidence type="ECO:0000256" key="1">
    <source>
        <dbReference type="SAM" id="SignalP"/>
    </source>
</evidence>
<comment type="caution">
    <text evidence="2">The sequence shown here is derived from an EMBL/GenBank/DDBJ whole genome shotgun (WGS) entry which is preliminary data.</text>
</comment>
<proteinExistence type="predicted"/>
<dbReference type="AlphaFoldDB" id="A0A327WCX4"/>
<feature type="signal peptide" evidence="1">
    <location>
        <begin position="1"/>
        <end position="23"/>
    </location>
</feature>
<protein>
    <submittedName>
        <fullName evidence="2">Uncharacterized protein</fullName>
    </submittedName>
</protein>
<dbReference type="Proteomes" id="UP000249819">
    <property type="component" value="Unassembled WGS sequence"/>
</dbReference>
<evidence type="ECO:0000313" key="3">
    <source>
        <dbReference type="Proteomes" id="UP000249819"/>
    </source>
</evidence>
<dbReference type="OrthoDB" id="657052at2"/>
<dbReference type="RefSeq" id="WP_111590038.1">
    <property type="nucleotide sequence ID" value="NZ_QLMA01000001.1"/>
</dbReference>
<sequence length="553" mass="57026">MKKHYHYLLLLLVFIALSPAAIAQLKIGDNPSTINKASVLELESLRQGLLLPRIVDTTLAPLNAAPDGMIIFFTQNKSLLVRRNGYWSKLADSLSLTANSWNLAGNAGTNPTNNYIGTSDGQALSIRTNATEAIHVNTDQSVQLKNVPQSTTLITTLVIDPTTGTVSQRSLSSAAFTNAIQSINGLKNLGVTIKADTANAAFGVTANPADSSVTMNIPIVNGTTQKTGLLTYADWVSFSSKQQAITVGALLAASTPNGLTISPTGELQLGPADVTNPGAVTTTAQTFAGQKTFRDSLTAGAGLNVTGGTSISNGLTVTAGGANISGTLTLGTTPNNVSTATSYVLFRNPTTGAVEKRLVDSSAFSAGLKSINSQTGPAISLATGNTGTDFNIDSTTTANKIVFNLPDAALTARGAVTTGTQSFAGTKTFRDSVSVGKAANIGSTADANSTLQVTGSMALNIVTVTSTYTLLATDNTVLANTTSAGITVTLPSPSGITGRIYTIKKIGTGGIDNSLTINPTGGTIDGASTYIIYNDYSYVTLQTDGSNWYVIRK</sequence>
<feature type="chain" id="PRO_5016239451" evidence="1">
    <location>
        <begin position="24"/>
        <end position="553"/>
    </location>
</feature>
<keyword evidence="1" id="KW-0732">Signal</keyword>
<accession>A0A327WCX4</accession>
<name>A0A327WCX4_9BACT</name>
<reference evidence="2 3" key="1">
    <citation type="submission" date="2018-06" db="EMBL/GenBank/DDBJ databases">
        <title>Genomic Encyclopedia of Archaeal and Bacterial Type Strains, Phase II (KMG-II): from individual species to whole genera.</title>
        <authorList>
            <person name="Goeker M."/>
        </authorList>
    </citation>
    <scope>NUCLEOTIDE SEQUENCE [LARGE SCALE GENOMIC DNA]</scope>
    <source>
        <strain evidence="2 3">DSM 29821</strain>
    </source>
</reference>
<keyword evidence="3" id="KW-1185">Reference proteome</keyword>
<organism evidence="2 3">
    <name type="scientific">Chitinophaga dinghuensis</name>
    <dbReference type="NCBI Taxonomy" id="1539050"/>
    <lineage>
        <taxon>Bacteria</taxon>
        <taxon>Pseudomonadati</taxon>
        <taxon>Bacteroidota</taxon>
        <taxon>Chitinophagia</taxon>
        <taxon>Chitinophagales</taxon>
        <taxon>Chitinophagaceae</taxon>
        <taxon>Chitinophaga</taxon>
    </lineage>
</organism>
<evidence type="ECO:0000313" key="2">
    <source>
        <dbReference type="EMBL" id="RAJ87336.1"/>
    </source>
</evidence>
<gene>
    <name evidence="2" type="ORF">CLV59_10185</name>
</gene>
<dbReference type="EMBL" id="QLMA01000001">
    <property type="protein sequence ID" value="RAJ87336.1"/>
    <property type="molecule type" value="Genomic_DNA"/>
</dbReference>